<reference evidence="15" key="1">
    <citation type="submission" date="2016-10" db="EMBL/GenBank/DDBJ databases">
        <authorList>
            <person name="Varghese N."/>
            <person name="Submissions S."/>
        </authorList>
    </citation>
    <scope>NUCLEOTIDE SEQUENCE [LARGE SCALE GENOMIC DNA]</scope>
    <source>
        <strain evidence="15">LMG 26383,CCUG 61248,R- 45681</strain>
    </source>
</reference>
<evidence type="ECO:0000256" key="4">
    <source>
        <dbReference type="ARBA" id="ARBA00020515"/>
    </source>
</evidence>
<evidence type="ECO:0000256" key="2">
    <source>
        <dbReference type="ARBA" id="ARBA00009306"/>
    </source>
</evidence>
<comment type="similarity">
    <text evidence="2 11">Belongs to the binding-protein-dependent transport system permease family.</text>
</comment>
<accession>A0A1H7TBV2</accession>
<protein>
    <recommendedName>
        <fullName evidence="4 12">sn-glycerol-3-phosphate transport system permease protein UgpE</fullName>
    </recommendedName>
</protein>
<feature type="transmembrane region" description="Helical" evidence="11">
    <location>
        <begin position="248"/>
        <end position="269"/>
    </location>
</feature>
<feature type="transmembrane region" description="Helical" evidence="11">
    <location>
        <begin position="85"/>
        <end position="104"/>
    </location>
</feature>
<keyword evidence="9 11" id="KW-0472">Membrane</keyword>
<dbReference type="Gene3D" id="1.10.3720.10">
    <property type="entry name" value="MetI-like"/>
    <property type="match status" value="1"/>
</dbReference>
<keyword evidence="6 12" id="KW-1003">Cell membrane</keyword>
<feature type="transmembrane region" description="Helical" evidence="11">
    <location>
        <begin position="145"/>
        <end position="169"/>
    </location>
</feature>
<keyword evidence="12" id="KW-0997">Cell inner membrane</keyword>
<feature type="transmembrane region" description="Helical" evidence="11">
    <location>
        <begin position="16"/>
        <end position="38"/>
    </location>
</feature>
<evidence type="ECO:0000256" key="6">
    <source>
        <dbReference type="ARBA" id="ARBA00022475"/>
    </source>
</evidence>
<evidence type="ECO:0000259" key="13">
    <source>
        <dbReference type="PROSITE" id="PS50928"/>
    </source>
</evidence>
<dbReference type="PANTHER" id="PTHR43744">
    <property type="entry name" value="ABC TRANSPORTER PERMEASE PROTEIN MG189-RELATED-RELATED"/>
    <property type="match status" value="1"/>
</dbReference>
<evidence type="ECO:0000256" key="1">
    <source>
        <dbReference type="ARBA" id="ARBA00004651"/>
    </source>
</evidence>
<dbReference type="OrthoDB" id="9815445at2"/>
<evidence type="ECO:0000313" key="14">
    <source>
        <dbReference type="EMBL" id="SEL82271.1"/>
    </source>
</evidence>
<proteinExistence type="inferred from homology"/>
<dbReference type="Proteomes" id="UP000199664">
    <property type="component" value="Unassembled WGS sequence"/>
</dbReference>
<evidence type="ECO:0000256" key="8">
    <source>
        <dbReference type="ARBA" id="ARBA00022989"/>
    </source>
</evidence>
<comment type="function">
    <text evidence="10 12">Part of the ABC transporter complex UgpBAEC involved in sn-glycerol-3-phosphate (G3P) import. Probably responsible for the translocation of the substrate across the membrane.</text>
</comment>
<dbReference type="CDD" id="cd06261">
    <property type="entry name" value="TM_PBP2"/>
    <property type="match status" value="1"/>
</dbReference>
<evidence type="ECO:0000313" key="15">
    <source>
        <dbReference type="Proteomes" id="UP000199664"/>
    </source>
</evidence>
<evidence type="ECO:0000256" key="11">
    <source>
        <dbReference type="RuleBase" id="RU363032"/>
    </source>
</evidence>
<evidence type="ECO:0000256" key="12">
    <source>
        <dbReference type="RuleBase" id="RU363056"/>
    </source>
</evidence>
<feature type="domain" description="ABC transmembrane type-1" evidence="13">
    <location>
        <begin position="79"/>
        <end position="269"/>
    </location>
</feature>
<dbReference type="InterPro" id="IPR000515">
    <property type="entry name" value="MetI-like"/>
</dbReference>
<evidence type="ECO:0000256" key="3">
    <source>
        <dbReference type="ARBA" id="ARBA00011557"/>
    </source>
</evidence>
<feature type="transmembrane region" description="Helical" evidence="11">
    <location>
        <begin position="190"/>
        <end position="213"/>
    </location>
</feature>
<keyword evidence="8 11" id="KW-1133">Transmembrane helix</keyword>
<dbReference type="EMBL" id="FOAN01000005">
    <property type="protein sequence ID" value="SEL82271.1"/>
    <property type="molecule type" value="Genomic_DNA"/>
</dbReference>
<comment type="subcellular location">
    <subcellularLocation>
        <location evidence="12">Cell inner membrane</location>
        <topology evidence="12">Multi-pass membrane protein</topology>
    </subcellularLocation>
    <subcellularLocation>
        <location evidence="1 11">Cell membrane</location>
        <topology evidence="1 11">Multi-pass membrane protein</topology>
    </subcellularLocation>
</comment>
<dbReference type="SUPFAM" id="SSF161098">
    <property type="entry name" value="MetI-like"/>
    <property type="match status" value="1"/>
</dbReference>
<evidence type="ECO:0000256" key="5">
    <source>
        <dbReference type="ARBA" id="ARBA00022448"/>
    </source>
</evidence>
<dbReference type="GO" id="GO:0005886">
    <property type="term" value="C:plasma membrane"/>
    <property type="evidence" value="ECO:0007669"/>
    <property type="project" value="UniProtKB-SubCell"/>
</dbReference>
<dbReference type="PROSITE" id="PS50928">
    <property type="entry name" value="ABC_TM1"/>
    <property type="match status" value="1"/>
</dbReference>
<comment type="subunit">
    <text evidence="3 12">The complex is composed of two ATP-binding proteins (UgpC), two transmembrane proteins (UgpA and UgpE) and a solute-binding protein (UgpB).</text>
</comment>
<name>A0A1H7TBV2_9HYPH</name>
<keyword evidence="7 11" id="KW-0812">Transmembrane</keyword>
<evidence type="ECO:0000256" key="9">
    <source>
        <dbReference type="ARBA" id="ARBA00023136"/>
    </source>
</evidence>
<sequence length="284" mass="30940">MSAAVQMTRVSRPLQIVAYVFAGLVGLAFLYPYWWMLVSAFRSTRAIMDDPLRLLPETLDFSIFTEIASLGGVSLVRYIANSLAITTASTVLSVVVTALGAYALTRKPQLPGFTALRYGFLVTIMYPYMLLVIPVYLVMFKLGLLGSYAGIVLFLALGPIQFFLFEQFFRKIPGEVIEAAIIDGANETQILFRIVLPMASSITATVALITFLLNWAQWFPVLVISKTPDTYTLPVALLSMNTELGANFQGIMALAVITTLPVAGLFLLAQKRVMAGMASGAVKG</sequence>
<dbReference type="Pfam" id="PF00528">
    <property type="entry name" value="BPD_transp_1"/>
    <property type="match status" value="1"/>
</dbReference>
<dbReference type="AlphaFoldDB" id="A0A1H7TBV2"/>
<dbReference type="PANTHER" id="PTHR43744:SF8">
    <property type="entry name" value="SN-GLYCEROL-3-PHOSPHATE TRANSPORT SYSTEM PERMEASE PROTEIN UGPE"/>
    <property type="match status" value="1"/>
</dbReference>
<keyword evidence="14" id="KW-0762">Sugar transport</keyword>
<keyword evidence="5 11" id="KW-0813">Transport</keyword>
<organism evidence="14 15">
    <name type="scientific">Bosea lupini</name>
    <dbReference type="NCBI Taxonomy" id="1036779"/>
    <lineage>
        <taxon>Bacteria</taxon>
        <taxon>Pseudomonadati</taxon>
        <taxon>Pseudomonadota</taxon>
        <taxon>Alphaproteobacteria</taxon>
        <taxon>Hyphomicrobiales</taxon>
        <taxon>Boseaceae</taxon>
        <taxon>Bosea</taxon>
    </lineage>
</organism>
<dbReference type="InterPro" id="IPR035906">
    <property type="entry name" value="MetI-like_sf"/>
</dbReference>
<evidence type="ECO:0000256" key="10">
    <source>
        <dbReference type="ARBA" id="ARBA00037054"/>
    </source>
</evidence>
<dbReference type="RefSeq" id="WP_091836950.1">
    <property type="nucleotide sequence ID" value="NZ_FOAN01000005.1"/>
</dbReference>
<feature type="transmembrane region" description="Helical" evidence="11">
    <location>
        <begin position="116"/>
        <end position="139"/>
    </location>
</feature>
<keyword evidence="15" id="KW-1185">Reference proteome</keyword>
<dbReference type="GO" id="GO:0055085">
    <property type="term" value="P:transmembrane transport"/>
    <property type="evidence" value="ECO:0007669"/>
    <property type="project" value="InterPro"/>
</dbReference>
<gene>
    <name evidence="12" type="primary">ugpE</name>
    <name evidence="14" type="ORF">SAMN04515666_105433</name>
</gene>
<dbReference type="STRING" id="1036779.SAMN04515666_105433"/>
<evidence type="ECO:0000256" key="7">
    <source>
        <dbReference type="ARBA" id="ARBA00022692"/>
    </source>
</evidence>